<gene>
    <name evidence="5" type="ORF">OLMES_3742</name>
</gene>
<dbReference type="GO" id="GO:0008773">
    <property type="term" value="F:[protein-PII] uridylyltransferase activity"/>
    <property type="evidence" value="ECO:0007669"/>
    <property type="project" value="InterPro"/>
</dbReference>
<dbReference type="InterPro" id="IPR014710">
    <property type="entry name" value="RmlC-like_jellyroll"/>
</dbReference>
<dbReference type="Pfam" id="PF03445">
    <property type="entry name" value="DUF294"/>
    <property type="match status" value="1"/>
</dbReference>
<dbReference type="Pfam" id="PF00571">
    <property type="entry name" value="CBS"/>
    <property type="match status" value="2"/>
</dbReference>
<dbReference type="CDD" id="cd00038">
    <property type="entry name" value="CAP_ED"/>
    <property type="match status" value="1"/>
</dbReference>
<evidence type="ECO:0000313" key="5">
    <source>
        <dbReference type="EMBL" id="ARU57763.1"/>
    </source>
</evidence>
<dbReference type="Proteomes" id="UP000196027">
    <property type="component" value="Chromosome"/>
</dbReference>
<organism evidence="5 6">
    <name type="scientific">Oleiphilus messinensis</name>
    <dbReference type="NCBI Taxonomy" id="141451"/>
    <lineage>
        <taxon>Bacteria</taxon>
        <taxon>Pseudomonadati</taxon>
        <taxon>Pseudomonadota</taxon>
        <taxon>Gammaproteobacteria</taxon>
        <taxon>Oceanospirillales</taxon>
        <taxon>Oleiphilaceae</taxon>
        <taxon>Oleiphilus</taxon>
    </lineage>
</organism>
<evidence type="ECO:0000256" key="2">
    <source>
        <dbReference type="PROSITE-ProRule" id="PRU00703"/>
    </source>
</evidence>
<sequence>MREKSVRFHNTASLINFLQHHAPFNQMSDVDLEFVVENTQIAFFSKGDMIVSPETGVVDELFIVKKGLVRGYRNNAQAHGGDTAVTLSPGECFPLAAMVAERATQTCHEAVEDTFCFILNKSGFIELLFRSAVFSDFAARGVSALLQLANQQLKANASVSIHEGYSLETPLEQLARNNPIVCSPDIPLKKAIEIMDGAGIGSIIATNENRRAIGIFTLRDLRKVIAAPEVDLNIPLEQVMTTDPKSLPQSATAFDAAVLMAEHHFAHICLTNDDGKLVGVVSERDLFSLQRVNLVHLTRAIAHANSFTSLIQIREDIPGLIHTMLAHGASVTQINRLITVLNDYTVRRVLELAIRHYPHHLPDFTWLSFGSEAREEQTLVTDQDNGIIFHTSGHNEQEADREALLAFARLVTQYLDQCGFTLCKGNIMASNPALCLTLAEWKNKFERLVRTTTPENLLQSTILFDMRAIWGDESMVDELYDHLLKRIGNNTLFQKMLAGNALQNRAPLGFFRGFKFSKSKSGENKGKRIDMKTQGLNPFIEAIRVLALANDIRESNTLKRLSRLTELKVFKPADSAAWEEAYSFIQMQRMKHHQDCVSAGTAPDNMLDPEILNPLDRRVLKEAFRQAQRIQQVLELRYQL</sequence>
<dbReference type="Pfam" id="PF10335">
    <property type="entry name" value="DUF294_C"/>
    <property type="match status" value="1"/>
</dbReference>
<evidence type="ECO:0000313" key="6">
    <source>
        <dbReference type="Proteomes" id="UP000196027"/>
    </source>
</evidence>
<protein>
    <submittedName>
        <fullName evidence="5">Cyclic nucleotide-binding domain (cNMP-BD) protein</fullName>
    </submittedName>
</protein>
<dbReference type="InterPro" id="IPR000595">
    <property type="entry name" value="cNMP-bd_dom"/>
</dbReference>
<accession>A0A1Y0IEF1</accession>
<dbReference type="KEGG" id="ome:OLMES_3742"/>
<keyword evidence="6" id="KW-1185">Reference proteome</keyword>
<dbReference type="SMART" id="SM00116">
    <property type="entry name" value="CBS"/>
    <property type="match status" value="2"/>
</dbReference>
<keyword evidence="1 2" id="KW-0129">CBS domain</keyword>
<dbReference type="InterPro" id="IPR000644">
    <property type="entry name" value="CBS_dom"/>
</dbReference>
<dbReference type="Gene3D" id="3.10.580.10">
    <property type="entry name" value="CBS-domain"/>
    <property type="match status" value="1"/>
</dbReference>
<dbReference type="PROSITE" id="PS51371">
    <property type="entry name" value="CBS"/>
    <property type="match status" value="2"/>
</dbReference>
<dbReference type="SUPFAM" id="SSF51206">
    <property type="entry name" value="cAMP-binding domain-like"/>
    <property type="match status" value="1"/>
</dbReference>
<dbReference type="InterPro" id="IPR051257">
    <property type="entry name" value="Diverse_CBS-Domain"/>
</dbReference>
<reference evidence="5 6" key="1">
    <citation type="submission" date="2017-05" db="EMBL/GenBank/DDBJ databases">
        <title>Genomic insights into alkan degradation activity of Oleiphilus messinensis.</title>
        <authorList>
            <person name="Kozyavkin S.A."/>
            <person name="Slesarev A.I."/>
            <person name="Golyshin P.N."/>
            <person name="Korzhenkov A."/>
            <person name="Golyshina O.N."/>
            <person name="Toshchakov S.V."/>
        </authorList>
    </citation>
    <scope>NUCLEOTIDE SEQUENCE [LARGE SCALE GENOMIC DNA]</scope>
    <source>
        <strain evidence="5 6">ME102</strain>
    </source>
</reference>
<evidence type="ECO:0000259" key="4">
    <source>
        <dbReference type="PROSITE" id="PS51371"/>
    </source>
</evidence>
<feature type="domain" description="Cyclic nucleotide-binding" evidence="3">
    <location>
        <begin position="23"/>
        <end position="128"/>
    </location>
</feature>
<dbReference type="EMBL" id="CP021425">
    <property type="protein sequence ID" value="ARU57763.1"/>
    <property type="molecule type" value="Genomic_DNA"/>
</dbReference>
<dbReference type="InterPro" id="IPR018490">
    <property type="entry name" value="cNMP-bd_dom_sf"/>
</dbReference>
<evidence type="ECO:0000259" key="3">
    <source>
        <dbReference type="PROSITE" id="PS50042"/>
    </source>
</evidence>
<dbReference type="OrthoDB" id="9808528at2"/>
<dbReference type="InterPro" id="IPR046342">
    <property type="entry name" value="CBS_dom_sf"/>
</dbReference>
<dbReference type="InterPro" id="IPR018821">
    <property type="entry name" value="DUF294_put_nucleoTrafse_sb-bd"/>
</dbReference>
<dbReference type="RefSeq" id="WP_087462624.1">
    <property type="nucleotide sequence ID" value="NZ_CP021425.1"/>
</dbReference>
<feature type="domain" description="CBS" evidence="4">
    <location>
        <begin position="240"/>
        <end position="298"/>
    </location>
</feature>
<dbReference type="CDD" id="cd05401">
    <property type="entry name" value="NT_GlnE_GlnD_like"/>
    <property type="match status" value="1"/>
</dbReference>
<name>A0A1Y0IEF1_9GAMM</name>
<feature type="domain" description="CBS" evidence="4">
    <location>
        <begin position="174"/>
        <end position="232"/>
    </location>
</feature>
<dbReference type="PROSITE" id="PS50042">
    <property type="entry name" value="CNMP_BINDING_3"/>
    <property type="match status" value="1"/>
</dbReference>
<dbReference type="Gene3D" id="2.60.120.10">
    <property type="entry name" value="Jelly Rolls"/>
    <property type="match status" value="1"/>
</dbReference>
<dbReference type="PANTHER" id="PTHR43080:SF2">
    <property type="entry name" value="CBS DOMAIN-CONTAINING PROTEIN"/>
    <property type="match status" value="1"/>
</dbReference>
<dbReference type="InterPro" id="IPR005105">
    <property type="entry name" value="GlnD_Uridyltrans_N"/>
</dbReference>
<dbReference type="PANTHER" id="PTHR43080">
    <property type="entry name" value="CBS DOMAIN-CONTAINING PROTEIN CBSX3, MITOCHONDRIAL"/>
    <property type="match status" value="1"/>
</dbReference>
<evidence type="ECO:0000256" key="1">
    <source>
        <dbReference type="ARBA" id="ARBA00023122"/>
    </source>
</evidence>
<proteinExistence type="predicted"/>
<dbReference type="AlphaFoldDB" id="A0A1Y0IEF1"/>
<dbReference type="SUPFAM" id="SSF54631">
    <property type="entry name" value="CBS-domain pair"/>
    <property type="match status" value="1"/>
</dbReference>
<dbReference type="Pfam" id="PF00027">
    <property type="entry name" value="cNMP_binding"/>
    <property type="match status" value="1"/>
</dbReference>